<reference evidence="3 4" key="1">
    <citation type="submission" date="2018-10" db="EMBL/GenBank/DDBJ databases">
        <title>Genomic Encyclopedia of Type Strains, Phase IV (KMG-IV): sequencing the most valuable type-strain genomes for metagenomic binning, comparative biology and taxonomic classification.</title>
        <authorList>
            <person name="Goeker M."/>
        </authorList>
    </citation>
    <scope>NUCLEOTIDE SEQUENCE [LARGE SCALE GENOMIC DNA]</scope>
    <source>
        <strain evidence="3 4">DSM 4734</strain>
    </source>
</reference>
<evidence type="ECO:0000313" key="4">
    <source>
        <dbReference type="Proteomes" id="UP000273675"/>
    </source>
</evidence>
<comment type="similarity">
    <text evidence="1 2">Belongs to the outer membrane factor (OMF) (TC 1.B.17) family.</text>
</comment>
<feature type="signal peptide" evidence="2">
    <location>
        <begin position="1"/>
        <end position="22"/>
    </location>
</feature>
<dbReference type="GO" id="GO:0005886">
    <property type="term" value="C:plasma membrane"/>
    <property type="evidence" value="ECO:0007669"/>
    <property type="project" value="UniProtKB-SubCell"/>
</dbReference>
<keyword evidence="2" id="KW-0564">Palmitate</keyword>
<comment type="subcellular location">
    <subcellularLocation>
        <location evidence="2">Cell membrane</location>
        <topology evidence="2">Lipid-anchor</topology>
    </subcellularLocation>
</comment>
<dbReference type="Proteomes" id="UP000273675">
    <property type="component" value="Unassembled WGS sequence"/>
</dbReference>
<name>A0A495DLQ0_9PROT</name>
<keyword evidence="2" id="KW-0472">Membrane</keyword>
<dbReference type="NCBIfam" id="TIGR01845">
    <property type="entry name" value="outer_NodT"/>
    <property type="match status" value="1"/>
</dbReference>
<accession>A0A495DLQ0</accession>
<dbReference type="OrthoDB" id="9783100at2"/>
<feature type="chain" id="PRO_5019618691" evidence="2">
    <location>
        <begin position="23"/>
        <end position="471"/>
    </location>
</feature>
<dbReference type="Gene3D" id="1.20.1600.10">
    <property type="entry name" value="Outer membrane efflux proteins (OEP)"/>
    <property type="match status" value="1"/>
</dbReference>
<dbReference type="Gene3D" id="2.20.200.10">
    <property type="entry name" value="Outer membrane efflux proteins (OEP)"/>
    <property type="match status" value="1"/>
</dbReference>
<proteinExistence type="inferred from homology"/>
<protein>
    <submittedName>
        <fullName evidence="3">NodT family efflux transporter outer membrane factor (OMF) lipoprotein</fullName>
    </submittedName>
</protein>
<dbReference type="InterPro" id="IPR010131">
    <property type="entry name" value="MdtP/NodT-like"/>
</dbReference>
<dbReference type="SUPFAM" id="SSF56954">
    <property type="entry name" value="Outer membrane efflux proteins (OEP)"/>
    <property type="match status" value="1"/>
</dbReference>
<dbReference type="GO" id="GO:0015562">
    <property type="term" value="F:efflux transmembrane transporter activity"/>
    <property type="evidence" value="ECO:0007669"/>
    <property type="project" value="InterPro"/>
</dbReference>
<keyword evidence="2" id="KW-0812">Transmembrane</keyword>
<dbReference type="AlphaFoldDB" id="A0A495DLQ0"/>
<keyword evidence="2" id="KW-1134">Transmembrane beta strand</keyword>
<keyword evidence="2" id="KW-0732">Signal</keyword>
<evidence type="ECO:0000313" key="3">
    <source>
        <dbReference type="EMBL" id="RKR03848.1"/>
    </source>
</evidence>
<evidence type="ECO:0000256" key="1">
    <source>
        <dbReference type="ARBA" id="ARBA00007613"/>
    </source>
</evidence>
<dbReference type="PROSITE" id="PS51257">
    <property type="entry name" value="PROKAR_LIPOPROTEIN"/>
    <property type="match status" value="1"/>
</dbReference>
<sequence length="471" mass="49624">MAKRLLVIATALATASCSTMQAFETREFSADGTLPPAPTSWSAGTGEAGAELARDWVASLQDARLTALIDEAFAGNPSLAQSLARYHGARAAARIDGARFLPQLDGSASYTRTERNTGAGSDSVSLGLSASWETDLWGALRDNSRASGLNAEAAAEDVRAAQLSVAGLVAKGWFSLIEARQQTELAERDVATRQSSLDLTERRFARGLVRSSDVRTARSALASSEAALASRQRAEASSARSLETLLGRYPSASLAPEGDFPELATLGGLGTPVDLLGRRPDVRAARDRLDAAGLQSEAAAKALIPSLSLRGSSGTGGVDVSDMFDLDTLVSSITASLVAPIFDGGTLLAQRDQVYANAEGLVASYVSTVLTAWQESENAIHADAILAQRVENLRQAYEEAAAAEDLVVREYARGVSTIFELLTAQSRRISAESQYISARRERVTNRVDLYLALAGDFSAAQSADPAAHTGE</sequence>
<evidence type="ECO:0000256" key="2">
    <source>
        <dbReference type="RuleBase" id="RU362097"/>
    </source>
</evidence>
<dbReference type="EMBL" id="RBIM01000001">
    <property type="protein sequence ID" value="RKR03848.1"/>
    <property type="molecule type" value="Genomic_DNA"/>
</dbReference>
<dbReference type="InterPro" id="IPR003423">
    <property type="entry name" value="OMP_efflux"/>
</dbReference>
<comment type="caution">
    <text evidence="3">The sequence shown here is derived from an EMBL/GenBank/DDBJ whole genome shotgun (WGS) entry which is preliminary data.</text>
</comment>
<dbReference type="PANTHER" id="PTHR30203">
    <property type="entry name" value="OUTER MEMBRANE CATION EFFLUX PROTEIN"/>
    <property type="match status" value="1"/>
</dbReference>
<dbReference type="RefSeq" id="WP_075188748.1">
    <property type="nucleotide sequence ID" value="NZ_RBIM01000001.1"/>
</dbReference>
<keyword evidence="2 3" id="KW-0449">Lipoprotein</keyword>
<organism evidence="3 4">
    <name type="scientific">Maricaulis maris</name>
    <dbReference type="NCBI Taxonomy" id="74318"/>
    <lineage>
        <taxon>Bacteria</taxon>
        <taxon>Pseudomonadati</taxon>
        <taxon>Pseudomonadota</taxon>
        <taxon>Alphaproteobacteria</taxon>
        <taxon>Maricaulales</taxon>
        <taxon>Maricaulaceae</taxon>
        <taxon>Maricaulis</taxon>
    </lineage>
</organism>
<dbReference type="PANTHER" id="PTHR30203:SF33">
    <property type="entry name" value="BLR4455 PROTEIN"/>
    <property type="match status" value="1"/>
</dbReference>
<gene>
    <name evidence="3" type="ORF">C7435_0290</name>
</gene>
<dbReference type="Pfam" id="PF02321">
    <property type="entry name" value="OEP"/>
    <property type="match status" value="2"/>
</dbReference>